<dbReference type="Pfam" id="PF24731">
    <property type="entry name" value="DUF7683"/>
    <property type="match status" value="1"/>
</dbReference>
<dbReference type="AlphaFoldDB" id="A0A1B8PFL3"/>
<name>A0A1B8PFL3_HAEHA</name>
<evidence type="ECO:0000313" key="3">
    <source>
        <dbReference type="Proteomes" id="UP000092611"/>
    </source>
</evidence>
<dbReference type="EMBL" id="LZDL01000008">
    <property type="protein sequence ID" value="OBX47522.1"/>
    <property type="molecule type" value="Genomic_DNA"/>
</dbReference>
<evidence type="ECO:0000313" key="2">
    <source>
        <dbReference type="EMBL" id="OBX47522.1"/>
    </source>
</evidence>
<comment type="caution">
    <text evidence="2">The sequence shown here is derived from an EMBL/GenBank/DDBJ whole genome shotgun (WGS) entry which is preliminary data.</text>
</comment>
<dbReference type="Proteomes" id="UP000092611">
    <property type="component" value="Unassembled WGS sequence"/>
</dbReference>
<dbReference type="RefSeq" id="WP_065246103.1">
    <property type="nucleotide sequence ID" value="NZ_CP135909.1"/>
</dbReference>
<sequence length="78" mass="9130">MKKLRRYIEIYSNVTDELLVRIEVKIDKDQIKKYITCDLDDPDVLGVYSLNNKDLECFGIINCDNGSISFFITSEEEF</sequence>
<dbReference type="InterPro" id="IPR056100">
    <property type="entry name" value="DUF7683"/>
</dbReference>
<feature type="domain" description="DUF7683" evidence="1">
    <location>
        <begin position="5"/>
        <end position="58"/>
    </location>
</feature>
<organism evidence="2 3">
    <name type="scientific">Haemophilus haemolyticus</name>
    <dbReference type="NCBI Taxonomy" id="726"/>
    <lineage>
        <taxon>Bacteria</taxon>
        <taxon>Pseudomonadati</taxon>
        <taxon>Pseudomonadota</taxon>
        <taxon>Gammaproteobacteria</taxon>
        <taxon>Pasteurellales</taxon>
        <taxon>Pasteurellaceae</taxon>
        <taxon>Haemophilus</taxon>
    </lineage>
</organism>
<accession>A0A1B8PFL3</accession>
<protein>
    <recommendedName>
        <fullName evidence="1">DUF7683 domain-containing protein</fullName>
    </recommendedName>
</protein>
<gene>
    <name evidence="2" type="ORF">A9Z62_08380</name>
</gene>
<evidence type="ECO:0000259" key="1">
    <source>
        <dbReference type="Pfam" id="PF24731"/>
    </source>
</evidence>
<reference evidence="2 3" key="1">
    <citation type="submission" date="2016-06" db="EMBL/GenBank/DDBJ databases">
        <title>Draft genome of Haemophilus haemolyticus CCUG 24149.</title>
        <authorList>
            <person name="Engstrom-Jakobsson H."/>
            <person name="Salva-Serra F."/>
            <person name="Thorell K."/>
            <person name="Gonzales-Siles L."/>
            <person name="Karlsson R."/>
            <person name="Boulund F."/>
            <person name="Engstrand L."/>
            <person name="Kristiansson E."/>
            <person name="Moore E."/>
        </authorList>
    </citation>
    <scope>NUCLEOTIDE SEQUENCE [LARGE SCALE GENOMIC DNA]</scope>
    <source>
        <strain evidence="2 3">CCUG 24149</strain>
    </source>
</reference>
<proteinExistence type="predicted"/>